<dbReference type="Proteomes" id="UP000317747">
    <property type="component" value="Unassembled WGS sequence"/>
</dbReference>
<dbReference type="AlphaFoldDB" id="A0A506QTC5"/>
<keyword evidence="1" id="KW-1133">Transmembrane helix</keyword>
<evidence type="ECO:0000313" key="3">
    <source>
        <dbReference type="Proteomes" id="UP000317747"/>
    </source>
</evidence>
<sequence>MRMFLKTIPAAVSNFLESVSLDNAFSAIMIPVLWLLILVAFLFLYLLRIVFLWPLIFFTATTAVIIILIPVLTLINPLFTPDVLTHGMMRVFHQLPSVWLALILLSLTADMLLFLHREHSREFAGVRDRIFRRGIIQAGERSGRGGDLTDKQRR</sequence>
<reference evidence="2 3" key="1">
    <citation type="submission" date="2019-06" db="EMBL/GenBank/DDBJ databases">
        <title>Taxogenomics and systematics of the genus Pantoea.</title>
        <authorList>
            <person name="Tambong J.T."/>
        </authorList>
    </citation>
    <scope>NUCLEOTIDE SEQUENCE [LARGE SCALE GENOMIC DNA]</scope>
    <source>
        <strain evidence="2 3">LMG 24200</strain>
    </source>
</reference>
<name>A0A506QTC5_9GAMM</name>
<evidence type="ECO:0000256" key="1">
    <source>
        <dbReference type="SAM" id="Phobius"/>
    </source>
</evidence>
<accession>A0A506QTC5</accession>
<dbReference type="EMBL" id="VHJA01000010">
    <property type="protein sequence ID" value="TPV49613.1"/>
    <property type="molecule type" value="Genomic_DNA"/>
</dbReference>
<feature type="transmembrane region" description="Helical" evidence="1">
    <location>
        <begin position="95"/>
        <end position="115"/>
    </location>
</feature>
<keyword evidence="1" id="KW-0812">Transmembrane</keyword>
<feature type="transmembrane region" description="Helical" evidence="1">
    <location>
        <begin position="52"/>
        <end position="75"/>
    </location>
</feature>
<organism evidence="2 3">
    <name type="scientific">Pantoea deleyi</name>
    <dbReference type="NCBI Taxonomy" id="470932"/>
    <lineage>
        <taxon>Bacteria</taxon>
        <taxon>Pseudomonadati</taxon>
        <taxon>Pseudomonadota</taxon>
        <taxon>Gammaproteobacteria</taxon>
        <taxon>Enterobacterales</taxon>
        <taxon>Erwiniaceae</taxon>
        <taxon>Pantoea</taxon>
    </lineage>
</organism>
<keyword evidence="1" id="KW-0472">Membrane</keyword>
<comment type="caution">
    <text evidence="2">The sequence shown here is derived from an EMBL/GenBank/DDBJ whole genome shotgun (WGS) entry which is preliminary data.</text>
</comment>
<protein>
    <submittedName>
        <fullName evidence="2">Uncharacterized protein</fullName>
    </submittedName>
</protein>
<proteinExistence type="predicted"/>
<gene>
    <name evidence="2" type="ORF">FJW01_00640</name>
</gene>
<feature type="transmembrane region" description="Helical" evidence="1">
    <location>
        <begin position="24"/>
        <end position="45"/>
    </location>
</feature>
<keyword evidence="3" id="KW-1185">Reference proteome</keyword>
<evidence type="ECO:0000313" key="2">
    <source>
        <dbReference type="EMBL" id="TPV49613.1"/>
    </source>
</evidence>
<dbReference type="RefSeq" id="WP_128084551.1">
    <property type="nucleotide sequence ID" value="NZ_CP071405.1"/>
</dbReference>